<evidence type="ECO:0000313" key="2">
    <source>
        <dbReference type="EMBL" id="EAX93424.1"/>
    </source>
</evidence>
<dbReference type="VEuPathDB" id="TrichDB:TVAGG3_0655680"/>
<dbReference type="EMBL" id="DS113913">
    <property type="protein sequence ID" value="EAX93424.1"/>
    <property type="molecule type" value="Genomic_DNA"/>
</dbReference>
<dbReference type="KEGG" id="tva:4751142"/>
<gene>
    <name evidence="2" type="ORF">TVAG_104690</name>
</gene>
<proteinExistence type="predicted"/>
<reference evidence="2" key="2">
    <citation type="journal article" date="2007" name="Science">
        <title>Draft genome sequence of the sexually transmitted pathogen Trichomonas vaginalis.</title>
        <authorList>
            <person name="Carlton J.M."/>
            <person name="Hirt R.P."/>
            <person name="Silva J.C."/>
            <person name="Delcher A.L."/>
            <person name="Schatz M."/>
            <person name="Zhao Q."/>
            <person name="Wortman J.R."/>
            <person name="Bidwell S.L."/>
            <person name="Alsmark U.C.M."/>
            <person name="Besteiro S."/>
            <person name="Sicheritz-Ponten T."/>
            <person name="Noel C.J."/>
            <person name="Dacks J.B."/>
            <person name="Foster P.G."/>
            <person name="Simillion C."/>
            <person name="Van de Peer Y."/>
            <person name="Miranda-Saavedra D."/>
            <person name="Barton G.J."/>
            <person name="Westrop G.D."/>
            <person name="Mueller S."/>
            <person name="Dessi D."/>
            <person name="Fiori P.L."/>
            <person name="Ren Q."/>
            <person name="Paulsen I."/>
            <person name="Zhang H."/>
            <person name="Bastida-Corcuera F.D."/>
            <person name="Simoes-Barbosa A."/>
            <person name="Brown M.T."/>
            <person name="Hayes R.D."/>
            <person name="Mukherjee M."/>
            <person name="Okumura C.Y."/>
            <person name="Schneider R."/>
            <person name="Smith A.J."/>
            <person name="Vanacova S."/>
            <person name="Villalvazo M."/>
            <person name="Haas B.J."/>
            <person name="Pertea M."/>
            <person name="Feldblyum T.V."/>
            <person name="Utterback T.R."/>
            <person name="Shu C.L."/>
            <person name="Osoegawa K."/>
            <person name="de Jong P.J."/>
            <person name="Hrdy I."/>
            <person name="Horvathova L."/>
            <person name="Zubacova Z."/>
            <person name="Dolezal P."/>
            <person name="Malik S.B."/>
            <person name="Logsdon J.M. Jr."/>
            <person name="Henze K."/>
            <person name="Gupta A."/>
            <person name="Wang C.C."/>
            <person name="Dunne R.L."/>
            <person name="Upcroft J.A."/>
            <person name="Upcroft P."/>
            <person name="White O."/>
            <person name="Salzberg S.L."/>
            <person name="Tang P."/>
            <person name="Chiu C.-H."/>
            <person name="Lee Y.-S."/>
            <person name="Embley T.M."/>
            <person name="Coombs G.H."/>
            <person name="Mottram J.C."/>
            <person name="Tachezy J."/>
            <person name="Fraser-Liggett C.M."/>
            <person name="Johnson P.J."/>
        </authorList>
    </citation>
    <scope>NUCLEOTIDE SEQUENCE [LARGE SCALE GENOMIC DNA]</scope>
    <source>
        <strain evidence="2">G3</strain>
    </source>
</reference>
<dbReference type="InParanoid" id="A2FNU3"/>
<reference evidence="2" key="1">
    <citation type="submission" date="2006-10" db="EMBL/GenBank/DDBJ databases">
        <authorList>
            <person name="Amadeo P."/>
            <person name="Zhao Q."/>
            <person name="Wortman J."/>
            <person name="Fraser-Liggett C."/>
            <person name="Carlton J."/>
        </authorList>
    </citation>
    <scope>NUCLEOTIDE SEQUENCE</scope>
    <source>
        <strain evidence="2">G3</strain>
    </source>
</reference>
<feature type="domain" description="Glycosyltransferase 61 catalytic" evidence="1">
    <location>
        <begin position="153"/>
        <end position="326"/>
    </location>
</feature>
<dbReference type="Proteomes" id="UP000001542">
    <property type="component" value="Unassembled WGS sequence"/>
</dbReference>
<evidence type="ECO:0000313" key="3">
    <source>
        <dbReference type="Proteomes" id="UP000001542"/>
    </source>
</evidence>
<dbReference type="RefSeq" id="XP_001306354.1">
    <property type="nucleotide sequence ID" value="XM_001306353.1"/>
</dbReference>
<dbReference type="GO" id="GO:0016757">
    <property type="term" value="F:glycosyltransferase activity"/>
    <property type="evidence" value="ECO:0000318"/>
    <property type="project" value="GO_Central"/>
</dbReference>
<name>A2FNU3_TRIV3</name>
<dbReference type="Pfam" id="PF04577">
    <property type="entry name" value="Glyco_transf_61"/>
    <property type="match status" value="1"/>
</dbReference>
<protein>
    <recommendedName>
        <fullName evidence="1">Glycosyltransferase 61 catalytic domain-containing protein</fullName>
    </recommendedName>
</protein>
<dbReference type="VEuPathDB" id="TrichDB:TVAG_104690"/>
<evidence type="ECO:0000259" key="1">
    <source>
        <dbReference type="Pfam" id="PF04577"/>
    </source>
</evidence>
<dbReference type="AlphaFoldDB" id="A2FNU3"/>
<keyword evidence="3" id="KW-1185">Reference proteome</keyword>
<accession>A2FNU3</accession>
<sequence>MLIILATLAIKPLFARIRIDLFEVRRFAYIKYRYGLYTKFYSYETILTLDNKSTTYEPNHLLLYGENTKINRNNKAAFTSNSDDMNQLKRHTGKIVRFKGVYVSGINTIVDRYGVLMKKKDRNHYYRYGACHGPVLNHYTDVIGIGFVEIDVYGHFIMDVMSPMLCIPLDIRKRSVVVLTPGSMKYSHLLRIIGIEGPIIALERDQYVFATNLYTCWDPRAHGGWSGPPLYRLSRVFQEHCNVTNAVPKYVGFHKRTDGRRIVSNIFDIMEIAKTKYPKEEIIKIPDSFDSFEAAGKFWSELKIVVSAAGSNLMNVMFMRPEQCVIQNGCSDLFNYAITLEIYVFQQFQIILTSPKMRHYVWESGVVNQTEALEALDIAFYAIKNKKFPHIDVFHYLR</sequence>
<dbReference type="InterPro" id="IPR049625">
    <property type="entry name" value="Glyco_transf_61_cat"/>
</dbReference>
<organism evidence="2 3">
    <name type="scientific">Trichomonas vaginalis (strain ATCC PRA-98 / G3)</name>
    <dbReference type="NCBI Taxonomy" id="412133"/>
    <lineage>
        <taxon>Eukaryota</taxon>
        <taxon>Metamonada</taxon>
        <taxon>Parabasalia</taxon>
        <taxon>Trichomonadida</taxon>
        <taxon>Trichomonadidae</taxon>
        <taxon>Trichomonas</taxon>
    </lineage>
</organism>